<dbReference type="SUPFAM" id="SSF46689">
    <property type="entry name" value="Homeodomain-like"/>
    <property type="match status" value="1"/>
</dbReference>
<feature type="DNA-binding region" description="H-T-H motif" evidence="4">
    <location>
        <begin position="30"/>
        <end position="49"/>
    </location>
</feature>
<keyword evidence="1" id="KW-0805">Transcription regulation</keyword>
<evidence type="ECO:0000256" key="4">
    <source>
        <dbReference type="PROSITE-ProRule" id="PRU00335"/>
    </source>
</evidence>
<dbReference type="PROSITE" id="PS50977">
    <property type="entry name" value="HTH_TETR_2"/>
    <property type="match status" value="1"/>
</dbReference>
<keyword evidence="3" id="KW-0804">Transcription</keyword>
<keyword evidence="2 4" id="KW-0238">DNA-binding</keyword>
<dbReference type="PANTHER" id="PTHR30055:SF149">
    <property type="entry name" value="TETR-FAMILY TRANSCRIPTIONAL REGULATOR"/>
    <property type="match status" value="1"/>
</dbReference>
<protein>
    <submittedName>
        <fullName evidence="6">TetR/AcrR family transcriptional regulator</fullName>
    </submittedName>
</protein>
<accession>A0ABS3R2N4</accession>
<sequence length="194" mass="20721">MADARGAAREEAILRAVLDLIAEVGYDQMTMDAIAARARASKATIYRRWPGKAELVVAAVRGRAGAAAVTPPDTGELRTDLLAVLGRMRDGLLAQDAALILGLMVAMHRDPALADAVRARFVHDKHAMFGAAIAQAIARGDLPAGLDAALFMEISSSMLFSRLFVAGEPLDDAFVRRLVDDVLLPLLHHRTSAT</sequence>
<dbReference type="InterPro" id="IPR001647">
    <property type="entry name" value="HTH_TetR"/>
</dbReference>
<evidence type="ECO:0000256" key="1">
    <source>
        <dbReference type="ARBA" id="ARBA00023015"/>
    </source>
</evidence>
<dbReference type="Pfam" id="PF16859">
    <property type="entry name" value="TetR_C_11"/>
    <property type="match status" value="1"/>
</dbReference>
<dbReference type="InterPro" id="IPR009057">
    <property type="entry name" value="Homeodomain-like_sf"/>
</dbReference>
<feature type="domain" description="HTH tetR-type" evidence="5">
    <location>
        <begin position="7"/>
        <end position="67"/>
    </location>
</feature>
<name>A0ABS3R2N4_9ACTN</name>
<dbReference type="InterPro" id="IPR050109">
    <property type="entry name" value="HTH-type_TetR-like_transc_reg"/>
</dbReference>
<evidence type="ECO:0000256" key="2">
    <source>
        <dbReference type="ARBA" id="ARBA00023125"/>
    </source>
</evidence>
<proteinExistence type="predicted"/>
<dbReference type="PANTHER" id="PTHR30055">
    <property type="entry name" value="HTH-TYPE TRANSCRIPTIONAL REGULATOR RUTR"/>
    <property type="match status" value="1"/>
</dbReference>
<dbReference type="PROSITE" id="PS01081">
    <property type="entry name" value="HTH_TETR_1"/>
    <property type="match status" value="1"/>
</dbReference>
<dbReference type="Proteomes" id="UP000666915">
    <property type="component" value="Unassembled WGS sequence"/>
</dbReference>
<dbReference type="Gene3D" id="1.10.10.60">
    <property type="entry name" value="Homeodomain-like"/>
    <property type="match status" value="1"/>
</dbReference>
<reference evidence="6 7" key="1">
    <citation type="submission" date="2021-03" db="EMBL/GenBank/DDBJ databases">
        <authorList>
            <person name="Kanchanasin P."/>
            <person name="Saeng-In P."/>
            <person name="Phongsopitanun W."/>
            <person name="Yuki M."/>
            <person name="Kudo T."/>
            <person name="Ohkuma M."/>
            <person name="Tanasupawat S."/>
        </authorList>
    </citation>
    <scope>NUCLEOTIDE SEQUENCE [LARGE SCALE GENOMIC DNA]</scope>
    <source>
        <strain evidence="6 7">L46</strain>
    </source>
</reference>
<dbReference type="Pfam" id="PF00440">
    <property type="entry name" value="TetR_N"/>
    <property type="match status" value="1"/>
</dbReference>
<evidence type="ECO:0000259" key="5">
    <source>
        <dbReference type="PROSITE" id="PS50977"/>
    </source>
</evidence>
<dbReference type="Gene3D" id="1.10.357.10">
    <property type="entry name" value="Tetracycline Repressor, domain 2"/>
    <property type="match status" value="1"/>
</dbReference>
<dbReference type="InterPro" id="IPR036271">
    <property type="entry name" value="Tet_transcr_reg_TetR-rel_C_sf"/>
</dbReference>
<evidence type="ECO:0000313" key="7">
    <source>
        <dbReference type="Proteomes" id="UP000666915"/>
    </source>
</evidence>
<dbReference type="PRINTS" id="PR00455">
    <property type="entry name" value="HTHTETR"/>
</dbReference>
<dbReference type="RefSeq" id="WP_208268478.1">
    <property type="nucleotide sequence ID" value="NZ_BAAAGM010000064.1"/>
</dbReference>
<dbReference type="SUPFAM" id="SSF48498">
    <property type="entry name" value="Tetracyclin repressor-like, C-terminal domain"/>
    <property type="match status" value="1"/>
</dbReference>
<dbReference type="InterPro" id="IPR011075">
    <property type="entry name" value="TetR_C"/>
</dbReference>
<keyword evidence="7" id="KW-1185">Reference proteome</keyword>
<dbReference type="EMBL" id="JAGEOK010000013">
    <property type="protein sequence ID" value="MBO2440077.1"/>
    <property type="molecule type" value="Genomic_DNA"/>
</dbReference>
<gene>
    <name evidence="6" type="ORF">J4557_21340</name>
</gene>
<evidence type="ECO:0000256" key="3">
    <source>
        <dbReference type="ARBA" id="ARBA00023163"/>
    </source>
</evidence>
<organism evidence="6 7">
    <name type="scientific">Actinomadura nitritigenes</name>
    <dbReference type="NCBI Taxonomy" id="134602"/>
    <lineage>
        <taxon>Bacteria</taxon>
        <taxon>Bacillati</taxon>
        <taxon>Actinomycetota</taxon>
        <taxon>Actinomycetes</taxon>
        <taxon>Streptosporangiales</taxon>
        <taxon>Thermomonosporaceae</taxon>
        <taxon>Actinomadura</taxon>
    </lineage>
</organism>
<dbReference type="InterPro" id="IPR023772">
    <property type="entry name" value="DNA-bd_HTH_TetR-type_CS"/>
</dbReference>
<comment type="caution">
    <text evidence="6">The sequence shown here is derived from an EMBL/GenBank/DDBJ whole genome shotgun (WGS) entry which is preliminary data.</text>
</comment>
<evidence type="ECO:0000313" key="6">
    <source>
        <dbReference type="EMBL" id="MBO2440077.1"/>
    </source>
</evidence>